<evidence type="ECO:0000313" key="1">
    <source>
        <dbReference type="EMBL" id="MQY46541.1"/>
    </source>
</evidence>
<evidence type="ECO:0000313" key="2">
    <source>
        <dbReference type="Proteomes" id="UP000435138"/>
    </source>
</evidence>
<name>A0A6A8ACS5_9HYPH</name>
<dbReference type="RefSeq" id="WP_153354032.1">
    <property type="nucleotide sequence ID" value="NZ_JAYKOO010000006.1"/>
</dbReference>
<dbReference type="AlphaFoldDB" id="A0A6A8ACS5"/>
<sequence length="93" mass="10157">MNTANLQLDGLVMAVAELTNMAVDKGLFTHQEVTVALTRAEDGVQIAEPSNLSDANQAAKLFPIRVLHLANQAAQRKERFTFTDYAELVGKLT</sequence>
<accession>A0A6A8ACS5</accession>
<dbReference type="Proteomes" id="UP000435138">
    <property type="component" value="Unassembled WGS sequence"/>
</dbReference>
<organism evidence="1 2">
    <name type="scientific">Endobacterium cereale</name>
    <dbReference type="NCBI Taxonomy" id="2663029"/>
    <lineage>
        <taxon>Bacteria</taxon>
        <taxon>Pseudomonadati</taxon>
        <taxon>Pseudomonadota</taxon>
        <taxon>Alphaproteobacteria</taxon>
        <taxon>Hyphomicrobiales</taxon>
        <taxon>Rhizobiaceae</taxon>
        <taxon>Endobacterium</taxon>
    </lineage>
</organism>
<gene>
    <name evidence="1" type="ORF">GAO09_10845</name>
</gene>
<comment type="caution">
    <text evidence="1">The sequence shown here is derived from an EMBL/GenBank/DDBJ whole genome shotgun (WGS) entry which is preliminary data.</text>
</comment>
<keyword evidence="2" id="KW-1185">Reference proteome</keyword>
<reference evidence="1 2" key="1">
    <citation type="submission" date="2019-11" db="EMBL/GenBank/DDBJ databases">
        <title>Genome analysis of Rhizobacterium cereale a novel genus and species isolated from maize roots in North Spain.</title>
        <authorList>
            <person name="Menendez E."/>
            <person name="Flores-Felix J.D."/>
            <person name="Ramirez-Bahena M.-H."/>
            <person name="Igual J.M."/>
            <person name="Garcia-Fraile P."/>
            <person name="Peix A."/>
            <person name="Velazquez E."/>
        </authorList>
    </citation>
    <scope>NUCLEOTIDE SEQUENCE [LARGE SCALE GENOMIC DNA]</scope>
    <source>
        <strain evidence="1 2">RZME27</strain>
    </source>
</reference>
<dbReference type="EMBL" id="WIXI01000041">
    <property type="protein sequence ID" value="MQY46541.1"/>
    <property type="molecule type" value="Genomic_DNA"/>
</dbReference>
<proteinExistence type="predicted"/>
<protein>
    <submittedName>
        <fullName evidence="1">Uncharacterized protein</fullName>
    </submittedName>
</protein>